<sequence length="153" mass="17761">MSYPQYYEDMYRLYQSEVYGAATFAAAARFSRDVDKKAKWTQLMLLEEQTKLRVLKYMADKGLSVRHPYGWVLRGELEGLAMSLAPWRWVMQQMLKATAQYYRIFTRMLEHAAPEDQAFFDYIVLHEEAIQAFARRELAGAGDSLAATRALLS</sequence>
<proteinExistence type="predicted"/>
<dbReference type="AlphaFoldDB" id="A0A4P7XK79"/>
<keyword evidence="2" id="KW-1185">Reference proteome</keyword>
<evidence type="ECO:0000313" key="2">
    <source>
        <dbReference type="Proteomes" id="UP000298049"/>
    </source>
</evidence>
<protein>
    <submittedName>
        <fullName evidence="1">Uncharacterized protein</fullName>
    </submittedName>
</protein>
<dbReference type="Proteomes" id="UP000298049">
    <property type="component" value="Chromosome"/>
</dbReference>
<dbReference type="RefSeq" id="WP_136550318.1">
    <property type="nucleotide sequence ID" value="NZ_CP031093.1"/>
</dbReference>
<organism evidence="1 2">
    <name type="scientific">Hydrocarboniclastica marina</name>
    <dbReference type="NCBI Taxonomy" id="2259620"/>
    <lineage>
        <taxon>Bacteria</taxon>
        <taxon>Pseudomonadati</taxon>
        <taxon>Pseudomonadota</taxon>
        <taxon>Gammaproteobacteria</taxon>
        <taxon>Alteromonadales</taxon>
        <taxon>Alteromonadaceae</taxon>
        <taxon>Hydrocarboniclastica</taxon>
    </lineage>
</organism>
<gene>
    <name evidence="1" type="ORF">soil367_17685</name>
</gene>
<name>A0A4P7XK79_9ALTE</name>
<reference evidence="1 2" key="1">
    <citation type="submission" date="2018-07" db="EMBL/GenBank/DDBJ databases">
        <title>Marsedoiliclastica nanhaica gen. nov. sp. nov., a novel marine hydrocarbonoclastic bacterium isolated from an in-situ enriched hydrocarbon-degrading consortium in deep-sea sediment.</title>
        <authorList>
            <person name="Dong C."/>
            <person name="Ma T."/>
            <person name="Liu R."/>
            <person name="Shao Z."/>
        </authorList>
    </citation>
    <scope>NUCLEOTIDE SEQUENCE [LARGE SCALE GENOMIC DNA]</scope>
    <source>
        <strain evidence="2">soil36-7</strain>
    </source>
</reference>
<evidence type="ECO:0000313" key="1">
    <source>
        <dbReference type="EMBL" id="QCF27606.1"/>
    </source>
</evidence>
<dbReference type="OrthoDB" id="6688124at2"/>
<dbReference type="KEGG" id="hmi:soil367_17685"/>
<accession>A0A4P7XK79</accession>
<dbReference type="EMBL" id="CP031093">
    <property type="protein sequence ID" value="QCF27606.1"/>
    <property type="molecule type" value="Genomic_DNA"/>
</dbReference>